<accession>A0ABW0V7W4</accession>
<dbReference type="InterPro" id="IPR016181">
    <property type="entry name" value="Acyl_CoA_acyltransferase"/>
</dbReference>
<dbReference type="InterPro" id="IPR000182">
    <property type="entry name" value="GNAT_dom"/>
</dbReference>
<dbReference type="SUPFAM" id="SSF55729">
    <property type="entry name" value="Acyl-CoA N-acyltransferases (Nat)"/>
    <property type="match status" value="1"/>
</dbReference>
<organism evidence="4 5">
    <name type="scientific">Kitasatospora cinereorecta</name>
    <dbReference type="NCBI Taxonomy" id="285560"/>
    <lineage>
        <taxon>Bacteria</taxon>
        <taxon>Bacillati</taxon>
        <taxon>Actinomycetota</taxon>
        <taxon>Actinomycetes</taxon>
        <taxon>Kitasatosporales</taxon>
        <taxon>Streptomycetaceae</taxon>
        <taxon>Kitasatospora</taxon>
    </lineage>
</organism>
<dbReference type="Gene3D" id="3.40.630.30">
    <property type="match status" value="1"/>
</dbReference>
<dbReference type="PANTHER" id="PTHR43420:SF12">
    <property type="entry name" value="N-ACETYLTRANSFERASE DOMAIN-CONTAINING PROTEIN"/>
    <property type="match status" value="1"/>
</dbReference>
<reference evidence="5" key="1">
    <citation type="journal article" date="2019" name="Int. J. Syst. Evol. Microbiol.">
        <title>The Global Catalogue of Microorganisms (GCM) 10K type strain sequencing project: providing services to taxonomists for standard genome sequencing and annotation.</title>
        <authorList>
            <consortium name="The Broad Institute Genomics Platform"/>
            <consortium name="The Broad Institute Genome Sequencing Center for Infectious Disease"/>
            <person name="Wu L."/>
            <person name="Ma J."/>
        </authorList>
    </citation>
    <scope>NUCLEOTIDE SEQUENCE [LARGE SCALE GENOMIC DNA]</scope>
    <source>
        <strain evidence="5">CGMCC 4.1622</strain>
    </source>
</reference>
<keyword evidence="1 4" id="KW-0808">Transferase</keyword>
<name>A0ABW0V7W4_9ACTN</name>
<dbReference type="Proteomes" id="UP001596066">
    <property type="component" value="Unassembled WGS sequence"/>
</dbReference>
<dbReference type="InterPro" id="IPR050680">
    <property type="entry name" value="YpeA/RimI_acetyltransf"/>
</dbReference>
<dbReference type="PROSITE" id="PS51186">
    <property type="entry name" value="GNAT"/>
    <property type="match status" value="1"/>
</dbReference>
<proteinExistence type="predicted"/>
<keyword evidence="5" id="KW-1185">Reference proteome</keyword>
<sequence length="273" mass="30075">MSHVVDVMISLDPDDRAAAEELSRRLRVAAPGRGGTRPEDEVYAGAIDHADLPGLVAQVGRMPWRRPECVQLFVREQGNGHVRVWRFHGRELTSDPDGGPPGIRTRLALATDIELLHDMLVAAVNWPPGRDMPREAVLADPRNAHYVDGWPRDGDLGVVAVATHEENRWLPVPVGAAWLRHFSEDDPGYGFIGRGVPELSIGIDAAHRGRGVGTLLIRRLLAEARAAGVERVSLSVERDNPAVRLYRREGFRVHDPREGEAALTMLADLRGQP</sequence>
<gene>
    <name evidence="4" type="ORF">ACFPZF_11485</name>
</gene>
<comment type="caution">
    <text evidence="4">The sequence shown here is derived from an EMBL/GenBank/DDBJ whole genome shotgun (WGS) entry which is preliminary data.</text>
</comment>
<dbReference type="RefSeq" id="WP_346144097.1">
    <property type="nucleotide sequence ID" value="NZ_BAAAUA010000015.1"/>
</dbReference>
<keyword evidence="2 4" id="KW-0012">Acyltransferase</keyword>
<evidence type="ECO:0000313" key="4">
    <source>
        <dbReference type="EMBL" id="MFC5641970.1"/>
    </source>
</evidence>
<dbReference type="Pfam" id="PF00583">
    <property type="entry name" value="Acetyltransf_1"/>
    <property type="match status" value="1"/>
</dbReference>
<dbReference type="PANTHER" id="PTHR43420">
    <property type="entry name" value="ACETYLTRANSFERASE"/>
    <property type="match status" value="1"/>
</dbReference>
<evidence type="ECO:0000313" key="5">
    <source>
        <dbReference type="Proteomes" id="UP001596066"/>
    </source>
</evidence>
<dbReference type="EC" id="2.3.-.-" evidence="4"/>
<dbReference type="GO" id="GO:0016746">
    <property type="term" value="F:acyltransferase activity"/>
    <property type="evidence" value="ECO:0007669"/>
    <property type="project" value="UniProtKB-KW"/>
</dbReference>
<dbReference type="CDD" id="cd04301">
    <property type="entry name" value="NAT_SF"/>
    <property type="match status" value="1"/>
</dbReference>
<dbReference type="EMBL" id="JBHSOC010000016">
    <property type="protein sequence ID" value="MFC5641970.1"/>
    <property type="molecule type" value="Genomic_DNA"/>
</dbReference>
<evidence type="ECO:0000259" key="3">
    <source>
        <dbReference type="PROSITE" id="PS51186"/>
    </source>
</evidence>
<evidence type="ECO:0000256" key="2">
    <source>
        <dbReference type="ARBA" id="ARBA00023315"/>
    </source>
</evidence>
<protein>
    <submittedName>
        <fullName evidence="4">GNAT family N-acetyltransferase</fullName>
        <ecNumber evidence="4">2.3.-.-</ecNumber>
    </submittedName>
</protein>
<feature type="domain" description="N-acetyltransferase" evidence="3">
    <location>
        <begin position="103"/>
        <end position="270"/>
    </location>
</feature>
<evidence type="ECO:0000256" key="1">
    <source>
        <dbReference type="ARBA" id="ARBA00022679"/>
    </source>
</evidence>